<protein>
    <submittedName>
        <fullName evidence="2">Uncharacterized protein</fullName>
    </submittedName>
</protein>
<evidence type="ECO:0000313" key="3">
    <source>
        <dbReference type="Proteomes" id="UP000634136"/>
    </source>
</evidence>
<evidence type="ECO:0000313" key="2">
    <source>
        <dbReference type="EMBL" id="KAF7838427.1"/>
    </source>
</evidence>
<feature type="region of interest" description="Disordered" evidence="1">
    <location>
        <begin position="1"/>
        <end position="36"/>
    </location>
</feature>
<reference evidence="2" key="1">
    <citation type="submission" date="2020-09" db="EMBL/GenBank/DDBJ databases">
        <title>Genome-Enabled Discovery of Anthraquinone Biosynthesis in Senna tora.</title>
        <authorList>
            <person name="Kang S.-H."/>
            <person name="Pandey R.P."/>
            <person name="Lee C.-M."/>
            <person name="Sim J.-S."/>
            <person name="Jeong J.-T."/>
            <person name="Choi B.-S."/>
            <person name="Jung M."/>
            <person name="Ginzburg D."/>
            <person name="Zhao K."/>
            <person name="Won S.Y."/>
            <person name="Oh T.-J."/>
            <person name="Yu Y."/>
            <person name="Kim N.-H."/>
            <person name="Lee O.R."/>
            <person name="Lee T.-H."/>
            <person name="Bashyal P."/>
            <person name="Kim T.-S."/>
            <person name="Lee W.-H."/>
            <person name="Kawkins C."/>
            <person name="Kim C.-K."/>
            <person name="Kim J.S."/>
            <person name="Ahn B.O."/>
            <person name="Rhee S.Y."/>
            <person name="Sohng J.K."/>
        </authorList>
    </citation>
    <scope>NUCLEOTIDE SEQUENCE</scope>
    <source>
        <tissue evidence="2">Leaf</tissue>
    </source>
</reference>
<evidence type="ECO:0000256" key="1">
    <source>
        <dbReference type="SAM" id="MobiDB-lite"/>
    </source>
</evidence>
<accession>A0A835CGX6</accession>
<comment type="caution">
    <text evidence="2">The sequence shown here is derived from an EMBL/GenBank/DDBJ whole genome shotgun (WGS) entry which is preliminary data.</text>
</comment>
<gene>
    <name evidence="2" type="ORF">G2W53_006909</name>
</gene>
<feature type="compositionally biased region" description="Acidic residues" evidence="1">
    <location>
        <begin position="24"/>
        <end position="36"/>
    </location>
</feature>
<sequence>MGKTLRLPFSEETPRKAPSSTDPVGDDDDGGETTLF</sequence>
<dbReference type="AlphaFoldDB" id="A0A835CGX6"/>
<organism evidence="2 3">
    <name type="scientific">Senna tora</name>
    <dbReference type="NCBI Taxonomy" id="362788"/>
    <lineage>
        <taxon>Eukaryota</taxon>
        <taxon>Viridiplantae</taxon>
        <taxon>Streptophyta</taxon>
        <taxon>Embryophyta</taxon>
        <taxon>Tracheophyta</taxon>
        <taxon>Spermatophyta</taxon>
        <taxon>Magnoliopsida</taxon>
        <taxon>eudicotyledons</taxon>
        <taxon>Gunneridae</taxon>
        <taxon>Pentapetalae</taxon>
        <taxon>rosids</taxon>
        <taxon>fabids</taxon>
        <taxon>Fabales</taxon>
        <taxon>Fabaceae</taxon>
        <taxon>Caesalpinioideae</taxon>
        <taxon>Cassia clade</taxon>
        <taxon>Senna</taxon>
    </lineage>
</organism>
<keyword evidence="3" id="KW-1185">Reference proteome</keyword>
<proteinExistence type="predicted"/>
<dbReference type="Proteomes" id="UP000634136">
    <property type="component" value="Unassembled WGS sequence"/>
</dbReference>
<dbReference type="EMBL" id="JAAIUW010000003">
    <property type="protein sequence ID" value="KAF7838427.1"/>
    <property type="molecule type" value="Genomic_DNA"/>
</dbReference>
<name>A0A835CGX6_9FABA</name>